<name>D7V141_LISGR</name>
<dbReference type="NCBIfam" id="NF003353">
    <property type="entry name" value="PRK04387.1"/>
    <property type="match status" value="1"/>
</dbReference>
<dbReference type="InterPro" id="IPR007920">
    <property type="entry name" value="UPF0223"/>
</dbReference>
<dbReference type="AlphaFoldDB" id="D7V141"/>
<evidence type="ECO:0000313" key="2">
    <source>
        <dbReference type="Proteomes" id="UP000010119"/>
    </source>
</evidence>
<reference evidence="1" key="1">
    <citation type="submission" date="2010-06" db="EMBL/GenBank/DDBJ databases">
        <authorList>
            <person name="Muzny D."/>
            <person name="Qin X."/>
            <person name="Buhay C."/>
            <person name="Dugan-Rocha S."/>
            <person name="Ding Y."/>
            <person name="Chen G."/>
            <person name="Hawes A."/>
            <person name="Holder M."/>
            <person name="Jhangiani S."/>
            <person name="Johnson A."/>
            <person name="Khan Z."/>
            <person name="Li Z."/>
            <person name="Liu W."/>
            <person name="Liu X."/>
            <person name="Perez L."/>
            <person name="Shen H."/>
            <person name="Wang Q."/>
            <person name="Watt J."/>
            <person name="Xi L."/>
            <person name="Xin Y."/>
            <person name="Zhou J."/>
            <person name="Deng J."/>
            <person name="Jiang H."/>
            <person name="Liu Y."/>
            <person name="Qu J."/>
            <person name="Song X.-Z."/>
            <person name="Zhang L."/>
            <person name="Villasana D."/>
            <person name="Johnson A."/>
            <person name="Liu J."/>
            <person name="Liyanage D."/>
            <person name="Lorensuhewa L."/>
            <person name="Robinson T."/>
            <person name="Song A."/>
            <person name="Song B.-B."/>
            <person name="Dinh H."/>
            <person name="Thornton R."/>
            <person name="Coyle M."/>
            <person name="Francisco L."/>
            <person name="Jackson L."/>
            <person name="Javaid M."/>
            <person name="Korchina V."/>
            <person name="Kovar C."/>
            <person name="Mata R."/>
            <person name="Mathew T."/>
            <person name="Ngo R."/>
            <person name="Nguyen L."/>
            <person name="Nguyen N."/>
            <person name="Okwuonu G."/>
            <person name="Ongeri F."/>
            <person name="Pham C."/>
            <person name="Simmons D."/>
            <person name="Wilczek-Boney K."/>
            <person name="Hale W."/>
            <person name="Jakkamsetti A."/>
            <person name="Pham P."/>
            <person name="Ruth R."/>
            <person name="San Lucas F."/>
            <person name="Warren J."/>
            <person name="Zhang J."/>
            <person name="Zhao Z."/>
            <person name="Zhou C."/>
            <person name="Zhu D."/>
            <person name="Lee S."/>
            <person name="Bess C."/>
            <person name="Blankenburg K."/>
            <person name="Forbes L."/>
            <person name="Fu Q."/>
            <person name="Gubbala S."/>
            <person name="Hirani K."/>
            <person name="Jayaseelan J.C."/>
            <person name="Lara F."/>
            <person name="Munidasa M."/>
            <person name="Palculict T."/>
            <person name="Patil S."/>
            <person name="Pu L.-L."/>
            <person name="Saada N."/>
            <person name="Tang L."/>
            <person name="Weissenberger G."/>
            <person name="Zhu Y."/>
            <person name="Hemphill L."/>
            <person name="Shang Y."/>
            <person name="Youmans B."/>
            <person name="Ayvaz T."/>
            <person name="Ross M."/>
            <person name="Santibanez J."/>
            <person name="Aqrawi P."/>
            <person name="Gross S."/>
            <person name="Joshi V."/>
            <person name="Fowler G."/>
            <person name="Nazareth L."/>
            <person name="Reid J."/>
            <person name="Worley K."/>
            <person name="Petrosino J."/>
            <person name="Highlander S."/>
            <person name="Gibbs R."/>
        </authorList>
    </citation>
    <scope>NUCLEOTIDE SEQUENCE [LARGE SCALE GENOMIC DNA]</scope>
    <source>
        <strain evidence="1">DSM 20601</strain>
    </source>
</reference>
<dbReference type="RefSeq" id="WP_003755077.1">
    <property type="nucleotide sequence ID" value="NZ_GL538352.1"/>
</dbReference>
<dbReference type="STRING" id="525367.HMPREF0556_11958"/>
<dbReference type="eggNOG" id="COG4476">
    <property type="taxonomic scope" value="Bacteria"/>
</dbReference>
<accession>D7V141</accession>
<dbReference type="SUPFAM" id="SSF158504">
    <property type="entry name" value="BH2638-like"/>
    <property type="match status" value="1"/>
</dbReference>
<dbReference type="HOGENOM" id="CLU_166693_0_0_9"/>
<protein>
    <submittedName>
        <fullName evidence="1">Uncharacterized protein</fullName>
    </submittedName>
</protein>
<organism evidence="1 2">
    <name type="scientific">Listeria grayi DSM 20601</name>
    <dbReference type="NCBI Taxonomy" id="525367"/>
    <lineage>
        <taxon>Bacteria</taxon>
        <taxon>Bacillati</taxon>
        <taxon>Bacillota</taxon>
        <taxon>Bacilli</taxon>
        <taxon>Bacillales</taxon>
        <taxon>Listeriaceae</taxon>
        <taxon>Listeria</taxon>
    </lineage>
</organism>
<gene>
    <name evidence="1" type="ORF">HMPREF0556_11958</name>
</gene>
<comment type="caution">
    <text evidence="1">The sequence shown here is derived from an EMBL/GenBank/DDBJ whole genome shotgun (WGS) entry which is preliminary data.</text>
</comment>
<dbReference type="InterPro" id="IPR023324">
    <property type="entry name" value="BH2638-like_sf"/>
</dbReference>
<dbReference type="Pfam" id="PF05256">
    <property type="entry name" value="UPF0223"/>
    <property type="match status" value="1"/>
</dbReference>
<evidence type="ECO:0000313" key="1">
    <source>
        <dbReference type="EMBL" id="EFI83273.1"/>
    </source>
</evidence>
<dbReference type="EMBL" id="ACCR02000005">
    <property type="protein sequence ID" value="EFI83273.1"/>
    <property type="molecule type" value="Genomic_DNA"/>
</dbReference>
<dbReference type="Proteomes" id="UP000010119">
    <property type="component" value="Unassembled WGS sequence"/>
</dbReference>
<keyword evidence="2" id="KW-1185">Reference proteome</keyword>
<dbReference type="PIRSF" id="PIRSF037260">
    <property type="entry name" value="UPF0223"/>
    <property type="match status" value="1"/>
</dbReference>
<sequence>MEYSYPIDPEWTREEITEVVAFLAVIEQAYEAGASVAEIKERYVRFKNVVPSKGEEKQIGNQFEDASGYSIYRVMKEVKDASTSYIKMRP</sequence>
<dbReference type="Gene3D" id="1.10.220.80">
    <property type="entry name" value="BH2638-like"/>
    <property type="match status" value="1"/>
</dbReference>
<proteinExistence type="predicted"/>